<name>A0A0D6DUU7_9LACT</name>
<sequence length="94" mass="10773">MIVINVFFHIKKEQRDAYLAAMDVLVSHSQKEAGAQFYNLFADPKDDTKFVIIENWENETAIAAHNESAHFKTFAGEIKQFLVEDLRVVVSSQK</sequence>
<dbReference type="RefSeq" id="WP_047914800.1">
    <property type="nucleotide sequence ID" value="NZ_LN774769.1"/>
</dbReference>
<dbReference type="EMBL" id="LN774769">
    <property type="protein sequence ID" value="CEN27531.1"/>
    <property type="molecule type" value="Genomic_DNA"/>
</dbReference>
<dbReference type="InterPro" id="IPR050744">
    <property type="entry name" value="AI-2_Isomerase_LsrG"/>
</dbReference>
<gene>
    <name evidence="2" type="primary">ycnE</name>
    <name evidence="2" type="ORF">LACPI_0331</name>
</gene>
<protein>
    <submittedName>
        <fullName evidence="2">Putative antibiotic biosynthesis monooxygenase YcnE</fullName>
    </submittedName>
</protein>
<dbReference type="PANTHER" id="PTHR33336:SF3">
    <property type="entry name" value="ABM DOMAIN-CONTAINING PROTEIN"/>
    <property type="match status" value="1"/>
</dbReference>
<proteinExistence type="predicted"/>
<evidence type="ECO:0000259" key="1">
    <source>
        <dbReference type="PROSITE" id="PS51725"/>
    </source>
</evidence>
<dbReference type="KEGG" id="lpk:LACPI_0331"/>
<dbReference type="InterPro" id="IPR007138">
    <property type="entry name" value="ABM_dom"/>
</dbReference>
<evidence type="ECO:0000313" key="3">
    <source>
        <dbReference type="Proteomes" id="UP000033166"/>
    </source>
</evidence>
<organism evidence="2 3">
    <name type="scientific">Pseudolactococcus piscium MKFS47</name>
    <dbReference type="NCBI Taxonomy" id="297352"/>
    <lineage>
        <taxon>Bacteria</taxon>
        <taxon>Bacillati</taxon>
        <taxon>Bacillota</taxon>
        <taxon>Bacilli</taxon>
        <taxon>Lactobacillales</taxon>
        <taxon>Streptococcaceae</taxon>
        <taxon>Pseudolactococcus</taxon>
    </lineage>
</organism>
<dbReference type="Gene3D" id="3.30.70.100">
    <property type="match status" value="1"/>
</dbReference>
<dbReference type="AlphaFoldDB" id="A0A0D6DUU7"/>
<keyword evidence="2" id="KW-0560">Oxidoreductase</keyword>
<dbReference type="GO" id="GO:0004497">
    <property type="term" value="F:monooxygenase activity"/>
    <property type="evidence" value="ECO:0007669"/>
    <property type="project" value="UniProtKB-KW"/>
</dbReference>
<dbReference type="Pfam" id="PF03992">
    <property type="entry name" value="ABM"/>
    <property type="match status" value="1"/>
</dbReference>
<reference evidence="3" key="1">
    <citation type="submission" date="2015-01" db="EMBL/GenBank/DDBJ databases">
        <authorList>
            <person name="Andreevskaya M."/>
        </authorList>
    </citation>
    <scope>NUCLEOTIDE SEQUENCE [LARGE SCALE GENOMIC DNA]</scope>
    <source>
        <strain evidence="3">MKFS47</strain>
    </source>
</reference>
<dbReference type="PROSITE" id="PS51725">
    <property type="entry name" value="ABM"/>
    <property type="match status" value="1"/>
</dbReference>
<accession>A0A0D6DUU7</accession>
<dbReference type="HOGENOM" id="CLU_131496_11_0_9"/>
<dbReference type="InterPro" id="IPR011008">
    <property type="entry name" value="Dimeric_a/b-barrel"/>
</dbReference>
<dbReference type="GeneID" id="71636751"/>
<dbReference type="SUPFAM" id="SSF54909">
    <property type="entry name" value="Dimeric alpha+beta barrel"/>
    <property type="match status" value="1"/>
</dbReference>
<keyword evidence="2" id="KW-0503">Monooxygenase</keyword>
<dbReference type="PANTHER" id="PTHR33336">
    <property type="entry name" value="QUINOL MONOOXYGENASE YGIN-RELATED"/>
    <property type="match status" value="1"/>
</dbReference>
<evidence type="ECO:0000313" key="2">
    <source>
        <dbReference type="EMBL" id="CEN27531.1"/>
    </source>
</evidence>
<dbReference type="Proteomes" id="UP000033166">
    <property type="component" value="Chromosome I"/>
</dbReference>
<feature type="domain" description="ABM" evidence="1">
    <location>
        <begin position="2"/>
        <end position="90"/>
    </location>
</feature>
<dbReference type="STRING" id="1364.LP2241_10319"/>